<dbReference type="Proteomes" id="UP001147695">
    <property type="component" value="Unassembled WGS sequence"/>
</dbReference>
<feature type="signal peptide" evidence="3">
    <location>
        <begin position="1"/>
        <end position="19"/>
    </location>
</feature>
<protein>
    <submittedName>
        <fullName evidence="4">Uncharacterized protein</fullName>
    </submittedName>
</protein>
<sequence>MELHTFFVLLQFYISAAQASPWIGTEYVALVESTIGSGYTGRYYTNDPLVMTYTKLITPTVPNPTATSTITDVEYYNGVTAIQLVVEPTAGVINTGYDYLNHYATVTYTAPASCSYTTSQSLTTIIPINVPRAAEGLVHPSLVTTTITYKYITDSNTQTRAMLDVSDIPTSVFSSASSYYKPSMYKTCDSYYRTGRTTYVSGGSSTRYSGCSKFVWYIGGSEFSGGYCCSDGCHYTWGISPLALGLAIFFGWFGLFLIIGLIESWFTFRRAMLGQKARRGLPYGFACLCPIVSCLFLITVKKYPAKSPEEQVFLVARWNDMSASSKLGWWLKYLLRRKDPAAVVLGRPQAGHAPHPPQPYPPQGGPWYPEMRGPDGAPMAGYRPHGYPPQTYPPQAYSTPPAVSEMSEGGDGLPQSIQPKTVEVREAQK</sequence>
<reference evidence="4" key="1">
    <citation type="submission" date="2022-12" db="EMBL/GenBank/DDBJ databases">
        <authorList>
            <person name="Petersen C."/>
        </authorList>
    </citation>
    <scope>NUCLEOTIDE SEQUENCE</scope>
    <source>
        <strain evidence="4">IBT 35673</strain>
    </source>
</reference>
<feature type="region of interest" description="Disordered" evidence="1">
    <location>
        <begin position="373"/>
        <end position="429"/>
    </location>
</feature>
<dbReference type="AlphaFoldDB" id="A0A9W9UDN3"/>
<proteinExistence type="predicted"/>
<accession>A0A9W9UDN3</accession>
<name>A0A9W9UDN3_PENBR</name>
<gene>
    <name evidence="4" type="ORF">N7452_007562</name>
</gene>
<keyword evidence="3" id="KW-0732">Signal</keyword>
<evidence type="ECO:0000256" key="2">
    <source>
        <dbReference type="SAM" id="Phobius"/>
    </source>
</evidence>
<keyword evidence="2" id="KW-0472">Membrane</keyword>
<organism evidence="4 5">
    <name type="scientific">Penicillium brevicompactum</name>
    <dbReference type="NCBI Taxonomy" id="5074"/>
    <lineage>
        <taxon>Eukaryota</taxon>
        <taxon>Fungi</taxon>
        <taxon>Dikarya</taxon>
        <taxon>Ascomycota</taxon>
        <taxon>Pezizomycotina</taxon>
        <taxon>Eurotiomycetes</taxon>
        <taxon>Eurotiomycetidae</taxon>
        <taxon>Eurotiales</taxon>
        <taxon>Aspergillaceae</taxon>
        <taxon>Penicillium</taxon>
    </lineage>
</organism>
<dbReference type="EMBL" id="JAPZBQ010000004">
    <property type="protein sequence ID" value="KAJ5335159.1"/>
    <property type="molecule type" value="Genomic_DNA"/>
</dbReference>
<feature type="chain" id="PRO_5040925477" evidence="3">
    <location>
        <begin position="20"/>
        <end position="429"/>
    </location>
</feature>
<keyword evidence="2" id="KW-0812">Transmembrane</keyword>
<feature type="transmembrane region" description="Helical" evidence="2">
    <location>
        <begin position="280"/>
        <end position="300"/>
    </location>
</feature>
<evidence type="ECO:0000313" key="4">
    <source>
        <dbReference type="EMBL" id="KAJ5335159.1"/>
    </source>
</evidence>
<evidence type="ECO:0000256" key="3">
    <source>
        <dbReference type="SAM" id="SignalP"/>
    </source>
</evidence>
<reference evidence="4" key="2">
    <citation type="journal article" date="2023" name="IMA Fungus">
        <title>Comparative genomic study of the Penicillium genus elucidates a diverse pangenome and 15 lateral gene transfer events.</title>
        <authorList>
            <person name="Petersen C."/>
            <person name="Sorensen T."/>
            <person name="Nielsen M.R."/>
            <person name="Sondergaard T.E."/>
            <person name="Sorensen J.L."/>
            <person name="Fitzpatrick D.A."/>
            <person name="Frisvad J.C."/>
            <person name="Nielsen K.L."/>
        </authorList>
    </citation>
    <scope>NUCLEOTIDE SEQUENCE</scope>
    <source>
        <strain evidence="4">IBT 35673</strain>
    </source>
</reference>
<comment type="caution">
    <text evidence="4">The sequence shown here is derived from an EMBL/GenBank/DDBJ whole genome shotgun (WGS) entry which is preliminary data.</text>
</comment>
<evidence type="ECO:0000256" key="1">
    <source>
        <dbReference type="SAM" id="MobiDB-lite"/>
    </source>
</evidence>
<keyword evidence="2" id="KW-1133">Transmembrane helix</keyword>
<evidence type="ECO:0000313" key="5">
    <source>
        <dbReference type="Proteomes" id="UP001147695"/>
    </source>
</evidence>
<feature type="transmembrane region" description="Helical" evidence="2">
    <location>
        <begin position="242"/>
        <end position="268"/>
    </location>
</feature>